<accession>A0A9P4JEA8</accession>
<name>A0A9P4JEA8_9PLEO</name>
<organism evidence="1 2">
    <name type="scientific">Delitschia confertaspora ATCC 74209</name>
    <dbReference type="NCBI Taxonomy" id="1513339"/>
    <lineage>
        <taxon>Eukaryota</taxon>
        <taxon>Fungi</taxon>
        <taxon>Dikarya</taxon>
        <taxon>Ascomycota</taxon>
        <taxon>Pezizomycotina</taxon>
        <taxon>Dothideomycetes</taxon>
        <taxon>Pleosporomycetidae</taxon>
        <taxon>Pleosporales</taxon>
        <taxon>Delitschiaceae</taxon>
        <taxon>Delitschia</taxon>
    </lineage>
</organism>
<dbReference type="Proteomes" id="UP000799536">
    <property type="component" value="Unassembled WGS sequence"/>
</dbReference>
<sequence>MQSAHHHRDGYGSRWQRHVVGDAKGGRSHLYQQHYLYGPKGRRRMSVCLECGWQRHCGRLKEQIRYPEIVGLLIMELLPEEGKTMVRGLEREWWQEMVMITDTYGRVVGYCAQRRGSSMHNLLLRKFGGRSQVYFFKSDNDHLKQVLVICCSKTLCVILVAGLEVKLRQSSATAISVL</sequence>
<protein>
    <submittedName>
        <fullName evidence="1">Uncharacterized protein</fullName>
    </submittedName>
</protein>
<dbReference type="AlphaFoldDB" id="A0A9P4JEA8"/>
<proteinExistence type="predicted"/>
<evidence type="ECO:0000313" key="2">
    <source>
        <dbReference type="Proteomes" id="UP000799536"/>
    </source>
</evidence>
<keyword evidence="2" id="KW-1185">Reference proteome</keyword>
<dbReference type="EMBL" id="ML994221">
    <property type="protein sequence ID" value="KAF2197565.1"/>
    <property type="molecule type" value="Genomic_DNA"/>
</dbReference>
<comment type="caution">
    <text evidence="1">The sequence shown here is derived from an EMBL/GenBank/DDBJ whole genome shotgun (WGS) entry which is preliminary data.</text>
</comment>
<reference evidence="1" key="1">
    <citation type="journal article" date="2020" name="Stud. Mycol.">
        <title>101 Dothideomycetes genomes: a test case for predicting lifestyles and emergence of pathogens.</title>
        <authorList>
            <person name="Haridas S."/>
            <person name="Albert R."/>
            <person name="Binder M."/>
            <person name="Bloem J."/>
            <person name="Labutti K."/>
            <person name="Salamov A."/>
            <person name="Andreopoulos B."/>
            <person name="Baker S."/>
            <person name="Barry K."/>
            <person name="Bills G."/>
            <person name="Bluhm B."/>
            <person name="Cannon C."/>
            <person name="Castanera R."/>
            <person name="Culley D."/>
            <person name="Daum C."/>
            <person name="Ezra D."/>
            <person name="Gonzalez J."/>
            <person name="Henrissat B."/>
            <person name="Kuo A."/>
            <person name="Liang C."/>
            <person name="Lipzen A."/>
            <person name="Lutzoni F."/>
            <person name="Magnuson J."/>
            <person name="Mondo S."/>
            <person name="Nolan M."/>
            <person name="Ohm R."/>
            <person name="Pangilinan J."/>
            <person name="Park H.-J."/>
            <person name="Ramirez L."/>
            <person name="Alfaro M."/>
            <person name="Sun H."/>
            <person name="Tritt A."/>
            <person name="Yoshinaga Y."/>
            <person name="Zwiers L.-H."/>
            <person name="Turgeon B."/>
            <person name="Goodwin S."/>
            <person name="Spatafora J."/>
            <person name="Crous P."/>
            <person name="Grigoriev I."/>
        </authorList>
    </citation>
    <scope>NUCLEOTIDE SEQUENCE</scope>
    <source>
        <strain evidence="1">ATCC 74209</strain>
    </source>
</reference>
<evidence type="ECO:0000313" key="1">
    <source>
        <dbReference type="EMBL" id="KAF2197565.1"/>
    </source>
</evidence>
<gene>
    <name evidence="1" type="ORF">GQ43DRAFT_200118</name>
</gene>